<name>A0AAV4PR82_9ARAC</name>
<gene>
    <name evidence="1" type="primary">AVEN_268667_1</name>
    <name evidence="1" type="ORF">CDAR_379771</name>
</gene>
<sequence>MVSHKQTNEKSNMTDSNKILNPAIHSENTILDAIQSEIHKRYPRNVQLLPYWDSLFRSKLIRCVDNKSECLFKNSHRSDGNNRGSYSMVRPKYFHKHVKRMAETTINYVTTDEDSAKNEIPQFLEAGNSIIELEIPSVELAKNESIENITFEIGTNDNVTSENMTELEITEYVTIEADPRKTIYIHGLFELSGGCHDFPETAHYEYKAAQLAIRHINERNIVDGYRLQMYHNDTAVSKDFNFKLLFYFKWKEILNFS</sequence>
<evidence type="ECO:0000313" key="1">
    <source>
        <dbReference type="EMBL" id="GIX98895.1"/>
    </source>
</evidence>
<evidence type="ECO:0000313" key="2">
    <source>
        <dbReference type="Proteomes" id="UP001054837"/>
    </source>
</evidence>
<keyword evidence="2" id="KW-1185">Reference proteome</keyword>
<proteinExistence type="predicted"/>
<organism evidence="1 2">
    <name type="scientific">Caerostris darwini</name>
    <dbReference type="NCBI Taxonomy" id="1538125"/>
    <lineage>
        <taxon>Eukaryota</taxon>
        <taxon>Metazoa</taxon>
        <taxon>Ecdysozoa</taxon>
        <taxon>Arthropoda</taxon>
        <taxon>Chelicerata</taxon>
        <taxon>Arachnida</taxon>
        <taxon>Araneae</taxon>
        <taxon>Araneomorphae</taxon>
        <taxon>Entelegynae</taxon>
        <taxon>Araneoidea</taxon>
        <taxon>Araneidae</taxon>
        <taxon>Caerostris</taxon>
    </lineage>
</organism>
<accession>A0AAV4PR82</accession>
<protein>
    <submittedName>
        <fullName evidence="1">Uncharacterized protein</fullName>
    </submittedName>
</protein>
<comment type="caution">
    <text evidence="1">The sequence shown here is derived from an EMBL/GenBank/DDBJ whole genome shotgun (WGS) entry which is preliminary data.</text>
</comment>
<dbReference type="Proteomes" id="UP001054837">
    <property type="component" value="Unassembled WGS sequence"/>
</dbReference>
<dbReference type="EMBL" id="BPLQ01003247">
    <property type="protein sequence ID" value="GIX98895.1"/>
    <property type="molecule type" value="Genomic_DNA"/>
</dbReference>
<dbReference type="AlphaFoldDB" id="A0AAV4PR82"/>
<dbReference type="Gene3D" id="3.40.50.2300">
    <property type="match status" value="1"/>
</dbReference>
<reference evidence="1 2" key="1">
    <citation type="submission" date="2021-06" db="EMBL/GenBank/DDBJ databases">
        <title>Caerostris darwini draft genome.</title>
        <authorList>
            <person name="Kono N."/>
            <person name="Arakawa K."/>
        </authorList>
    </citation>
    <scope>NUCLEOTIDE SEQUENCE [LARGE SCALE GENOMIC DNA]</scope>
</reference>